<reference evidence="2" key="1">
    <citation type="submission" date="2021-01" db="EMBL/GenBank/DDBJ databases">
        <title>Diatom-associated Roseobacters Show Island Model of Population Structure.</title>
        <authorList>
            <person name="Qu L."/>
            <person name="Feng X."/>
            <person name="Chen Y."/>
            <person name="Li L."/>
            <person name="Wang X."/>
            <person name="Hu Z."/>
            <person name="Wang H."/>
            <person name="Luo H."/>
        </authorList>
    </citation>
    <scope>NUCLEOTIDE SEQUENCE</scope>
    <source>
        <strain evidence="2">SM26-45</strain>
    </source>
</reference>
<accession>A0A9Q2P5B6</accession>
<dbReference type="Proteomes" id="UP000809337">
    <property type="component" value="Unassembled WGS sequence"/>
</dbReference>
<sequence length="130" mass="13840">MTEQTAERIALEARAGELGVSFQANIGDTKLQKRVDAAEAKASSAGTAPNEQGLTSNAAVPPKGEIQKPQRQAGSEPFIKVLGPVNGFWRCGMRFDAKPTSFGVGDLTDDQITALEAEPELTVIRQKNAE</sequence>
<dbReference type="AlphaFoldDB" id="A0A9Q2P5B6"/>
<proteinExistence type="predicted"/>
<feature type="region of interest" description="Disordered" evidence="1">
    <location>
        <begin position="35"/>
        <end position="77"/>
    </location>
</feature>
<dbReference type="SUPFAM" id="SSF160059">
    <property type="entry name" value="PriA/YqbF domain"/>
    <property type="match status" value="1"/>
</dbReference>
<evidence type="ECO:0000256" key="1">
    <source>
        <dbReference type="SAM" id="MobiDB-lite"/>
    </source>
</evidence>
<evidence type="ECO:0000313" key="2">
    <source>
        <dbReference type="EMBL" id="MBM2357349.1"/>
    </source>
</evidence>
<dbReference type="RefSeq" id="WP_231036104.1">
    <property type="nucleotide sequence ID" value="NZ_JAJNGX010000034.1"/>
</dbReference>
<feature type="compositionally biased region" description="Polar residues" evidence="1">
    <location>
        <begin position="49"/>
        <end position="58"/>
    </location>
</feature>
<protein>
    <recommendedName>
        <fullName evidence="4">Mu-like prophage FluMu N-terminal domain-containing protein</fullName>
    </recommendedName>
</protein>
<gene>
    <name evidence="2" type="ORF">JQX14_22625</name>
</gene>
<comment type="caution">
    <text evidence="2">The sequence shown here is derived from an EMBL/GenBank/DDBJ whole genome shotgun (WGS) entry which is preliminary data.</text>
</comment>
<evidence type="ECO:0008006" key="4">
    <source>
        <dbReference type="Google" id="ProtNLM"/>
    </source>
</evidence>
<organism evidence="2 3">
    <name type="scientific">Pseudosulfitobacter pseudonitzschiae</name>
    <dbReference type="NCBI Taxonomy" id="1402135"/>
    <lineage>
        <taxon>Bacteria</taxon>
        <taxon>Pseudomonadati</taxon>
        <taxon>Pseudomonadota</taxon>
        <taxon>Alphaproteobacteria</taxon>
        <taxon>Rhodobacterales</taxon>
        <taxon>Roseobacteraceae</taxon>
        <taxon>Pseudosulfitobacter</taxon>
    </lineage>
</organism>
<evidence type="ECO:0000313" key="3">
    <source>
        <dbReference type="Proteomes" id="UP000809337"/>
    </source>
</evidence>
<dbReference type="EMBL" id="JAFBWN010000034">
    <property type="protein sequence ID" value="MBM2357349.1"/>
    <property type="molecule type" value="Genomic_DNA"/>
</dbReference>
<name>A0A9Q2P5B6_9RHOB</name>